<protein>
    <recommendedName>
        <fullName evidence="7 8">Ribonuclease P protein component</fullName>
        <shortName evidence="7">RNase P protein</shortName>
        <shortName evidence="7">RNaseP protein</shortName>
        <ecNumber evidence="7 8">3.1.26.5</ecNumber>
    </recommendedName>
    <alternativeName>
        <fullName evidence="7">Protein C5</fullName>
    </alternativeName>
</protein>
<keyword evidence="4 7" id="KW-0255">Endonuclease</keyword>
<sequence>MTRSAEVAAADRNVLQGQPDRAASGISKGALPPMPEILRKRADFLRAASAKRQGTQGFLLHARRRGENEPAEGIRIGFTCSKKIGNAVARNRAKRRLRALAHEILPAKAMAGWDYVLVGRPGATIERDFAELKSDLLQALSRIHSTPKGEGKG</sequence>
<dbReference type="Pfam" id="PF00825">
    <property type="entry name" value="Ribonuclease_P"/>
    <property type="match status" value="1"/>
</dbReference>
<dbReference type="RefSeq" id="WP_155093679.1">
    <property type="nucleotide sequence ID" value="NZ_WMIE01000001.1"/>
</dbReference>
<comment type="catalytic activity">
    <reaction evidence="7">
        <text>Endonucleolytic cleavage of RNA, removing 5'-extranucleotides from tRNA precursor.</text>
        <dbReference type="EC" id="3.1.26.5"/>
    </reaction>
</comment>
<organism evidence="10 11">
    <name type="scientific">Paracoccus aestuariivivens</name>
    <dbReference type="NCBI Taxonomy" id="1820333"/>
    <lineage>
        <taxon>Bacteria</taxon>
        <taxon>Pseudomonadati</taxon>
        <taxon>Pseudomonadota</taxon>
        <taxon>Alphaproteobacteria</taxon>
        <taxon>Rhodobacterales</taxon>
        <taxon>Paracoccaceae</taxon>
        <taxon>Paracoccus</taxon>
    </lineage>
</organism>
<evidence type="ECO:0000256" key="5">
    <source>
        <dbReference type="ARBA" id="ARBA00022801"/>
    </source>
</evidence>
<evidence type="ECO:0000256" key="6">
    <source>
        <dbReference type="ARBA" id="ARBA00022884"/>
    </source>
</evidence>
<evidence type="ECO:0000256" key="1">
    <source>
        <dbReference type="ARBA" id="ARBA00002663"/>
    </source>
</evidence>
<dbReference type="SUPFAM" id="SSF54211">
    <property type="entry name" value="Ribosomal protein S5 domain 2-like"/>
    <property type="match status" value="1"/>
</dbReference>
<dbReference type="GO" id="GO:0001682">
    <property type="term" value="P:tRNA 5'-leader removal"/>
    <property type="evidence" value="ECO:0007669"/>
    <property type="project" value="UniProtKB-UniRule"/>
</dbReference>
<keyword evidence="5 7" id="KW-0378">Hydrolase</keyword>
<dbReference type="EC" id="3.1.26.5" evidence="7 8"/>
<evidence type="ECO:0000256" key="4">
    <source>
        <dbReference type="ARBA" id="ARBA00022759"/>
    </source>
</evidence>
<keyword evidence="2 7" id="KW-0819">tRNA processing</keyword>
<dbReference type="InterPro" id="IPR000100">
    <property type="entry name" value="RNase_P"/>
</dbReference>
<dbReference type="OrthoDB" id="9810867at2"/>
<dbReference type="Proteomes" id="UP000478183">
    <property type="component" value="Unassembled WGS sequence"/>
</dbReference>
<keyword evidence="11" id="KW-1185">Reference proteome</keyword>
<comment type="function">
    <text evidence="1 7">RNaseP catalyzes the removal of the 5'-leader sequence from pre-tRNA to produce the mature 5'-terminus. It can also cleave other RNA substrates such as 4.5S RNA. The protein component plays an auxiliary but essential role in vivo by binding to the 5'-leader sequence and broadening the substrate specificity of the ribozyme.</text>
</comment>
<reference evidence="10 11" key="1">
    <citation type="submission" date="2019-11" db="EMBL/GenBank/DDBJ databases">
        <authorList>
            <person name="Dong K."/>
        </authorList>
    </citation>
    <scope>NUCLEOTIDE SEQUENCE [LARGE SCALE GENOMIC DNA]</scope>
    <source>
        <strain evidence="10 11">NBRC 111993</strain>
    </source>
</reference>
<evidence type="ECO:0000256" key="9">
    <source>
        <dbReference type="SAM" id="MobiDB-lite"/>
    </source>
</evidence>
<evidence type="ECO:0000256" key="3">
    <source>
        <dbReference type="ARBA" id="ARBA00022722"/>
    </source>
</evidence>
<dbReference type="PROSITE" id="PS00648">
    <property type="entry name" value="RIBONUCLEASE_P"/>
    <property type="match status" value="1"/>
</dbReference>
<dbReference type="GO" id="GO:0000049">
    <property type="term" value="F:tRNA binding"/>
    <property type="evidence" value="ECO:0007669"/>
    <property type="project" value="UniProtKB-UniRule"/>
</dbReference>
<dbReference type="PANTHER" id="PTHR33992">
    <property type="entry name" value="RIBONUCLEASE P PROTEIN COMPONENT"/>
    <property type="match status" value="1"/>
</dbReference>
<keyword evidence="6 7" id="KW-0694">RNA-binding</keyword>
<evidence type="ECO:0000256" key="8">
    <source>
        <dbReference type="NCBIfam" id="TIGR00188"/>
    </source>
</evidence>
<dbReference type="GO" id="GO:0004526">
    <property type="term" value="F:ribonuclease P activity"/>
    <property type="evidence" value="ECO:0007669"/>
    <property type="project" value="UniProtKB-UniRule"/>
</dbReference>
<comment type="caution">
    <text evidence="10">The sequence shown here is derived from an EMBL/GenBank/DDBJ whole genome shotgun (WGS) entry which is preliminary data.</text>
</comment>
<dbReference type="EMBL" id="WMIE01000001">
    <property type="protein sequence ID" value="MTH76291.1"/>
    <property type="molecule type" value="Genomic_DNA"/>
</dbReference>
<accession>A0A6L6J8F7</accession>
<dbReference type="InterPro" id="IPR020568">
    <property type="entry name" value="Ribosomal_Su5_D2-typ_SF"/>
</dbReference>
<dbReference type="InterPro" id="IPR014721">
    <property type="entry name" value="Ribsml_uS5_D2-typ_fold_subgr"/>
</dbReference>
<dbReference type="GO" id="GO:0030677">
    <property type="term" value="C:ribonuclease P complex"/>
    <property type="evidence" value="ECO:0007669"/>
    <property type="project" value="TreeGrafter"/>
</dbReference>
<comment type="subunit">
    <text evidence="7">Consists of a catalytic RNA component (M1 or rnpB) and a protein subunit.</text>
</comment>
<dbReference type="PANTHER" id="PTHR33992:SF1">
    <property type="entry name" value="RIBONUCLEASE P PROTEIN COMPONENT"/>
    <property type="match status" value="1"/>
</dbReference>
<feature type="region of interest" description="Disordered" evidence="9">
    <location>
        <begin position="1"/>
        <end position="30"/>
    </location>
</feature>
<dbReference type="InterPro" id="IPR020539">
    <property type="entry name" value="RNase_P_CS"/>
</dbReference>
<name>A0A6L6J8F7_9RHOB</name>
<dbReference type="GO" id="GO:0042781">
    <property type="term" value="F:3'-tRNA processing endoribonuclease activity"/>
    <property type="evidence" value="ECO:0007669"/>
    <property type="project" value="TreeGrafter"/>
</dbReference>
<dbReference type="NCBIfam" id="TIGR00188">
    <property type="entry name" value="rnpA"/>
    <property type="match status" value="1"/>
</dbReference>
<proteinExistence type="inferred from homology"/>
<dbReference type="AlphaFoldDB" id="A0A6L6J8F7"/>
<evidence type="ECO:0000256" key="2">
    <source>
        <dbReference type="ARBA" id="ARBA00022694"/>
    </source>
</evidence>
<keyword evidence="3 7" id="KW-0540">Nuclease</keyword>
<gene>
    <name evidence="7 10" type="primary">rnpA</name>
    <name evidence="10" type="ORF">GL286_00940</name>
</gene>
<evidence type="ECO:0000313" key="11">
    <source>
        <dbReference type="Proteomes" id="UP000478183"/>
    </source>
</evidence>
<evidence type="ECO:0000313" key="10">
    <source>
        <dbReference type="EMBL" id="MTH76291.1"/>
    </source>
</evidence>
<dbReference type="Gene3D" id="3.30.230.10">
    <property type="match status" value="1"/>
</dbReference>
<dbReference type="HAMAP" id="MF_00227">
    <property type="entry name" value="RNase_P"/>
    <property type="match status" value="1"/>
</dbReference>
<evidence type="ECO:0000256" key="7">
    <source>
        <dbReference type="HAMAP-Rule" id="MF_00227"/>
    </source>
</evidence>
<comment type="similarity">
    <text evidence="7">Belongs to the RnpA family.</text>
</comment>